<sequence length="122" mass="13494">MKLPVFQKYFFSLLLLIGVITGKDVLNSGSEGLLKSSKSILSLQINHQKHTPIIAVAACNFVEENENTEDTETHFSFPFDVQTSDFLTFAGSEISGSVSSPYYSFPISANQKIHVLNCTFLI</sequence>
<evidence type="ECO:0000313" key="1">
    <source>
        <dbReference type="EMBL" id="PWK28150.1"/>
    </source>
</evidence>
<dbReference type="Proteomes" id="UP000245489">
    <property type="component" value="Unassembled WGS sequence"/>
</dbReference>
<name>A0A316EXZ7_9BACT</name>
<dbReference type="AlphaFoldDB" id="A0A316EXZ7"/>
<dbReference type="RefSeq" id="WP_146199076.1">
    <property type="nucleotide sequence ID" value="NZ_QGGO01000004.1"/>
</dbReference>
<proteinExistence type="predicted"/>
<reference evidence="1 2" key="1">
    <citation type="submission" date="2018-05" db="EMBL/GenBank/DDBJ databases">
        <title>Genomic Encyclopedia of Archaeal and Bacterial Type Strains, Phase II (KMG-II): from individual species to whole genera.</title>
        <authorList>
            <person name="Goeker M."/>
        </authorList>
    </citation>
    <scope>NUCLEOTIDE SEQUENCE [LARGE SCALE GENOMIC DNA]</scope>
    <source>
        <strain evidence="1 2">DSM 22214</strain>
    </source>
</reference>
<organism evidence="1 2">
    <name type="scientific">Arcicella aurantiaca</name>
    <dbReference type="NCBI Taxonomy" id="591202"/>
    <lineage>
        <taxon>Bacteria</taxon>
        <taxon>Pseudomonadati</taxon>
        <taxon>Bacteroidota</taxon>
        <taxon>Cytophagia</taxon>
        <taxon>Cytophagales</taxon>
        <taxon>Flectobacillaceae</taxon>
        <taxon>Arcicella</taxon>
    </lineage>
</organism>
<gene>
    <name evidence="1" type="ORF">LV89_00928</name>
</gene>
<dbReference type="EMBL" id="QGGO01000004">
    <property type="protein sequence ID" value="PWK28150.1"/>
    <property type="molecule type" value="Genomic_DNA"/>
</dbReference>
<accession>A0A316EXZ7</accession>
<comment type="caution">
    <text evidence="1">The sequence shown here is derived from an EMBL/GenBank/DDBJ whole genome shotgun (WGS) entry which is preliminary data.</text>
</comment>
<protein>
    <submittedName>
        <fullName evidence="1">Uncharacterized protein</fullName>
    </submittedName>
</protein>
<evidence type="ECO:0000313" key="2">
    <source>
        <dbReference type="Proteomes" id="UP000245489"/>
    </source>
</evidence>
<keyword evidence="2" id="KW-1185">Reference proteome</keyword>